<dbReference type="SMART" id="SM00220">
    <property type="entry name" value="S_TKc"/>
    <property type="match status" value="1"/>
</dbReference>
<evidence type="ECO:0000313" key="8">
    <source>
        <dbReference type="Proteomes" id="UP001360953"/>
    </source>
</evidence>
<dbReference type="RefSeq" id="XP_066649884.1">
    <property type="nucleotide sequence ID" value="XM_066794329.1"/>
</dbReference>
<keyword evidence="4" id="KW-0067">ATP-binding</keyword>
<protein>
    <submittedName>
        <fullName evidence="7">Kinase-like domain-containing protein</fullName>
    </submittedName>
</protein>
<keyword evidence="8" id="KW-1185">Reference proteome</keyword>
<feature type="region of interest" description="Disordered" evidence="5">
    <location>
        <begin position="550"/>
        <end position="591"/>
    </location>
</feature>
<dbReference type="InterPro" id="IPR011009">
    <property type="entry name" value="Kinase-like_dom_sf"/>
</dbReference>
<comment type="caution">
    <text evidence="7">The sequence shown here is derived from an EMBL/GenBank/DDBJ whole genome shotgun (WGS) entry which is preliminary data.</text>
</comment>
<evidence type="ECO:0000256" key="5">
    <source>
        <dbReference type="SAM" id="MobiDB-lite"/>
    </source>
</evidence>
<dbReference type="Pfam" id="PF00069">
    <property type="entry name" value="Pkinase"/>
    <property type="match status" value="1"/>
</dbReference>
<feature type="domain" description="Protein kinase" evidence="6">
    <location>
        <begin position="144"/>
        <end position="528"/>
    </location>
</feature>
<keyword evidence="3" id="KW-0418">Kinase</keyword>
<sequence length="682" mass="77158">MGSRSLHHVITQNSIAFNAFIYGYAGHSLVTPHAPLCQIWWTQERIDDRVTEEYIASRLRYESKQKLVTPLAFDGLTDDTYLDWILEKAKRFFLILCEIGVPEQIFRIIDDSWDDDELPISLDAVDRLGLDEALNKKFYHTQFTFLLRELRQGSHVDYGENEAIPLEYVHAFPAAANLQHWSRVHLPGGAQKFVRRRISLGEGTSEAEFRREVRLAQALQHDHIAPAWASYTSKGDGFVLSSFVGHHTLQTFIYHRTAPQYMRLSKKERQKLVLDWMHCLVDAVATLHASFLMHGAIYPSNILIDHDNNIAFSDIGTLQSFQKDKRNSSEEMYNYAAPETHEFALFRLLSPISSPRESRRSSVDSSISSLTSESGRSRTRKKLGPRSTSFSGRTPDFTKLNKTKPLDDDIVPWSSPEADIFSLGCVFLDMLTFMLRKKPGDFVKHRTTKHKTAAGNKSNTRTDASFHSNLGKLDAWMELLERLALEQDDRHFRAVGPLLQLVRDMVHREPSARPNAYVVAGRLRDILFDSAALVSLHCEVRPRVLRMEHPGQPWTAPIKTRPRSPLPPPLVPQPPDLKPIPEDEAAEEERARGEFVSHDQLQCGFGDVIPPEMSSATLRHSMADSMMSEVTEATFVGSLSPPRPKSVRSLKSVWNHSFAASPGSGGRWSSLKAAGRFVKDVT</sequence>
<feature type="compositionally biased region" description="Pro residues" evidence="5">
    <location>
        <begin position="564"/>
        <end position="578"/>
    </location>
</feature>
<gene>
    <name evidence="7" type="ORF">J3D65DRAFT_179589</name>
</gene>
<dbReference type="GeneID" id="92027235"/>
<accession>A0ABR1L231</accession>
<organism evidence="7 8">
    <name type="scientific">Phyllosticta citribraziliensis</name>
    <dbReference type="NCBI Taxonomy" id="989973"/>
    <lineage>
        <taxon>Eukaryota</taxon>
        <taxon>Fungi</taxon>
        <taxon>Dikarya</taxon>
        <taxon>Ascomycota</taxon>
        <taxon>Pezizomycotina</taxon>
        <taxon>Dothideomycetes</taxon>
        <taxon>Dothideomycetes incertae sedis</taxon>
        <taxon>Botryosphaeriales</taxon>
        <taxon>Phyllostictaceae</taxon>
        <taxon>Phyllosticta</taxon>
    </lineage>
</organism>
<evidence type="ECO:0000256" key="3">
    <source>
        <dbReference type="ARBA" id="ARBA00022777"/>
    </source>
</evidence>
<feature type="region of interest" description="Disordered" evidence="5">
    <location>
        <begin position="355"/>
        <end position="401"/>
    </location>
</feature>
<dbReference type="PROSITE" id="PS50011">
    <property type="entry name" value="PROTEIN_KINASE_DOM"/>
    <property type="match status" value="1"/>
</dbReference>
<evidence type="ECO:0000256" key="4">
    <source>
        <dbReference type="ARBA" id="ARBA00022840"/>
    </source>
</evidence>
<dbReference type="EMBL" id="JBBPEH010000017">
    <property type="protein sequence ID" value="KAK7529304.1"/>
    <property type="molecule type" value="Genomic_DNA"/>
</dbReference>
<evidence type="ECO:0000256" key="2">
    <source>
        <dbReference type="ARBA" id="ARBA00022741"/>
    </source>
</evidence>
<dbReference type="InterPro" id="IPR000719">
    <property type="entry name" value="Prot_kinase_dom"/>
</dbReference>
<keyword evidence="1" id="KW-0808">Transferase</keyword>
<evidence type="ECO:0000313" key="7">
    <source>
        <dbReference type="EMBL" id="KAK7529304.1"/>
    </source>
</evidence>
<name>A0ABR1L231_9PEZI</name>
<dbReference type="PANTHER" id="PTHR43289">
    <property type="entry name" value="MITOGEN-ACTIVATED PROTEIN KINASE KINASE KINASE 20-RELATED"/>
    <property type="match status" value="1"/>
</dbReference>
<dbReference type="Gene3D" id="1.10.510.10">
    <property type="entry name" value="Transferase(Phosphotransferase) domain 1"/>
    <property type="match status" value="1"/>
</dbReference>
<feature type="compositionally biased region" description="Low complexity" evidence="5">
    <location>
        <begin position="363"/>
        <end position="374"/>
    </location>
</feature>
<proteinExistence type="predicted"/>
<dbReference type="PANTHER" id="PTHR43289:SF33">
    <property type="entry name" value="SERINE_THREONINE KINASE 31"/>
    <property type="match status" value="1"/>
</dbReference>
<evidence type="ECO:0000256" key="1">
    <source>
        <dbReference type="ARBA" id="ARBA00022679"/>
    </source>
</evidence>
<keyword evidence="2" id="KW-0547">Nucleotide-binding</keyword>
<evidence type="ECO:0000259" key="6">
    <source>
        <dbReference type="PROSITE" id="PS50011"/>
    </source>
</evidence>
<reference evidence="7 8" key="1">
    <citation type="submission" date="2024-04" db="EMBL/GenBank/DDBJ databases">
        <title>Phyllosticta paracitricarpa is synonymous to the EU quarantine fungus P. citricarpa based on phylogenomic analyses.</title>
        <authorList>
            <consortium name="Lawrence Berkeley National Laboratory"/>
            <person name="Van ingen-buijs V.A."/>
            <person name="Van westerhoven A.C."/>
            <person name="Haridas S."/>
            <person name="Skiadas P."/>
            <person name="Martin F."/>
            <person name="Groenewald J.Z."/>
            <person name="Crous P.W."/>
            <person name="Seidl M.F."/>
        </authorList>
    </citation>
    <scope>NUCLEOTIDE SEQUENCE [LARGE SCALE GENOMIC DNA]</scope>
    <source>
        <strain evidence="7 8">CPC 17464</strain>
    </source>
</reference>
<dbReference type="SUPFAM" id="SSF56112">
    <property type="entry name" value="Protein kinase-like (PK-like)"/>
    <property type="match status" value="1"/>
</dbReference>
<dbReference type="Proteomes" id="UP001360953">
    <property type="component" value="Unassembled WGS sequence"/>
</dbReference>